<protein>
    <submittedName>
        <fullName evidence="7">Cytochrome c553</fullName>
    </submittedName>
</protein>
<keyword evidence="5" id="KW-0732">Signal</keyword>
<keyword evidence="2 4" id="KW-0479">Metal-binding</keyword>
<gene>
    <name evidence="7" type="ORF">SAMN06265338_101999</name>
</gene>
<dbReference type="Gene3D" id="1.10.760.10">
    <property type="entry name" value="Cytochrome c-like domain"/>
    <property type="match status" value="1"/>
</dbReference>
<evidence type="ECO:0000259" key="6">
    <source>
        <dbReference type="PROSITE" id="PS51007"/>
    </source>
</evidence>
<organism evidence="7 8">
    <name type="scientific">Rhodoblastus acidophilus</name>
    <name type="common">Rhodopseudomonas acidophila</name>
    <dbReference type="NCBI Taxonomy" id="1074"/>
    <lineage>
        <taxon>Bacteria</taxon>
        <taxon>Pseudomonadati</taxon>
        <taxon>Pseudomonadota</taxon>
        <taxon>Alphaproteobacteria</taxon>
        <taxon>Hyphomicrobiales</taxon>
        <taxon>Rhodoblastaceae</taxon>
        <taxon>Rhodoblastus</taxon>
    </lineage>
</organism>
<dbReference type="InterPro" id="IPR009056">
    <property type="entry name" value="Cyt_c-like_dom"/>
</dbReference>
<dbReference type="PROSITE" id="PS51007">
    <property type="entry name" value="CYTC"/>
    <property type="match status" value="1"/>
</dbReference>
<evidence type="ECO:0000256" key="4">
    <source>
        <dbReference type="PROSITE-ProRule" id="PRU00433"/>
    </source>
</evidence>
<dbReference type="EMBL" id="FYDG01000001">
    <property type="protein sequence ID" value="SNB61183.1"/>
    <property type="molecule type" value="Genomic_DNA"/>
</dbReference>
<evidence type="ECO:0000256" key="3">
    <source>
        <dbReference type="ARBA" id="ARBA00023004"/>
    </source>
</evidence>
<reference evidence="8" key="1">
    <citation type="submission" date="2017-06" db="EMBL/GenBank/DDBJ databases">
        <authorList>
            <person name="Varghese N."/>
            <person name="Submissions S."/>
        </authorList>
    </citation>
    <scope>NUCLEOTIDE SEQUENCE [LARGE SCALE GENOMIC DNA]</scope>
    <source>
        <strain evidence="8">DSM 137</strain>
    </source>
</reference>
<accession>A0A212QP17</accession>
<keyword evidence="8" id="KW-1185">Reference proteome</keyword>
<keyword evidence="3 4" id="KW-0408">Iron</keyword>
<dbReference type="SUPFAM" id="SSF46626">
    <property type="entry name" value="Cytochrome c"/>
    <property type="match status" value="1"/>
</dbReference>
<dbReference type="RefSeq" id="WP_088519395.1">
    <property type="nucleotide sequence ID" value="NZ_FYDG01000001.1"/>
</dbReference>
<evidence type="ECO:0000256" key="2">
    <source>
        <dbReference type="ARBA" id="ARBA00022723"/>
    </source>
</evidence>
<feature type="chain" id="PRO_5013030235" evidence="5">
    <location>
        <begin position="21"/>
        <end position="99"/>
    </location>
</feature>
<dbReference type="GO" id="GO:0046872">
    <property type="term" value="F:metal ion binding"/>
    <property type="evidence" value="ECO:0007669"/>
    <property type="project" value="UniProtKB-KW"/>
</dbReference>
<feature type="signal peptide" evidence="5">
    <location>
        <begin position="1"/>
        <end position="20"/>
    </location>
</feature>
<dbReference type="AlphaFoldDB" id="A0A212QP17"/>
<dbReference type="OrthoDB" id="7873796at2"/>
<sequence>MARAALALVLTLATTVPLAAADIASGKKIAQRWCAACHVVAMDQNRASVDVPTFCDIAQRKSGEQLRTFLIDPHPKMPDMSLTRGEIADIVAYIESLKP</sequence>
<evidence type="ECO:0000256" key="5">
    <source>
        <dbReference type="SAM" id="SignalP"/>
    </source>
</evidence>
<dbReference type="Proteomes" id="UP000198418">
    <property type="component" value="Unassembled WGS sequence"/>
</dbReference>
<dbReference type="GO" id="GO:0020037">
    <property type="term" value="F:heme binding"/>
    <property type="evidence" value="ECO:0007669"/>
    <property type="project" value="InterPro"/>
</dbReference>
<evidence type="ECO:0000313" key="7">
    <source>
        <dbReference type="EMBL" id="SNB61183.1"/>
    </source>
</evidence>
<keyword evidence="1 4" id="KW-0349">Heme</keyword>
<dbReference type="InterPro" id="IPR036909">
    <property type="entry name" value="Cyt_c-like_dom_sf"/>
</dbReference>
<feature type="domain" description="Cytochrome c" evidence="6">
    <location>
        <begin position="21"/>
        <end position="98"/>
    </location>
</feature>
<evidence type="ECO:0000256" key="1">
    <source>
        <dbReference type="ARBA" id="ARBA00022617"/>
    </source>
</evidence>
<dbReference type="Pfam" id="PF13442">
    <property type="entry name" value="Cytochrome_CBB3"/>
    <property type="match status" value="1"/>
</dbReference>
<proteinExistence type="predicted"/>
<name>A0A212QP17_RHOAC</name>
<dbReference type="GO" id="GO:0009055">
    <property type="term" value="F:electron transfer activity"/>
    <property type="evidence" value="ECO:0007669"/>
    <property type="project" value="InterPro"/>
</dbReference>
<evidence type="ECO:0000313" key="8">
    <source>
        <dbReference type="Proteomes" id="UP000198418"/>
    </source>
</evidence>